<accession>A0A835U1H4</accession>
<protein>
    <submittedName>
        <fullName evidence="2">Uncharacterized protein</fullName>
    </submittedName>
</protein>
<dbReference type="AlphaFoldDB" id="A0A835U1H4"/>
<evidence type="ECO:0000313" key="3">
    <source>
        <dbReference type="EMBL" id="KAG0445970.1"/>
    </source>
</evidence>
<sequence>MDGGGGGSGRPRQTSPQRQQARFAISVTFQYATPPTTAGELWTGWTSSAGWETGSAGTELLLMMGRSPTVSIFQLGPLPWMMSSPSMIKKDQAKAGIITKSKGIERQEQYPPFPPSIELKNATSGESGTLMSEGNWTRKMIQASRKRARWRSISWSSGRRAVFWVDGDSDQVAASQEVDVADGKYASEKRRCREIASFDHGGGRWEARGGQ</sequence>
<evidence type="ECO:0000313" key="5">
    <source>
        <dbReference type="Proteomes" id="UP000639772"/>
    </source>
</evidence>
<feature type="compositionally biased region" description="Polar residues" evidence="1">
    <location>
        <begin position="11"/>
        <end position="20"/>
    </location>
</feature>
<dbReference type="EMBL" id="JADCNM010000631">
    <property type="protein sequence ID" value="KAG0445970.1"/>
    <property type="molecule type" value="Genomic_DNA"/>
</dbReference>
<keyword evidence="4" id="KW-1185">Reference proteome</keyword>
<evidence type="ECO:0000256" key="1">
    <source>
        <dbReference type="SAM" id="MobiDB-lite"/>
    </source>
</evidence>
<feature type="region of interest" description="Disordered" evidence="1">
    <location>
        <begin position="1"/>
        <end position="21"/>
    </location>
</feature>
<evidence type="ECO:0000313" key="4">
    <source>
        <dbReference type="Proteomes" id="UP000636800"/>
    </source>
</evidence>
<proteinExistence type="predicted"/>
<comment type="caution">
    <text evidence="2">The sequence shown here is derived from an EMBL/GenBank/DDBJ whole genome shotgun (WGS) entry which is preliminary data.</text>
</comment>
<dbReference type="Proteomes" id="UP000636800">
    <property type="component" value="Unassembled WGS sequence"/>
</dbReference>
<name>A0A835U1H4_VANPL</name>
<dbReference type="EMBL" id="JADCNL010000630">
    <property type="protein sequence ID" value="KAG0445959.1"/>
    <property type="molecule type" value="Genomic_DNA"/>
</dbReference>
<evidence type="ECO:0000313" key="2">
    <source>
        <dbReference type="EMBL" id="KAG0445959.1"/>
    </source>
</evidence>
<reference evidence="4 5" key="1">
    <citation type="journal article" date="2020" name="Nat. Food">
        <title>A phased Vanilla planifolia genome enables genetic improvement of flavour and production.</title>
        <authorList>
            <person name="Hasing T."/>
            <person name="Tang H."/>
            <person name="Brym M."/>
            <person name="Khazi F."/>
            <person name="Huang T."/>
            <person name="Chambers A.H."/>
        </authorList>
    </citation>
    <scope>NUCLEOTIDE SEQUENCE [LARGE SCALE GENOMIC DNA]</scope>
    <source>
        <tissue evidence="2">Leaf</tissue>
    </source>
</reference>
<dbReference type="Proteomes" id="UP000639772">
    <property type="component" value="Unassembled WGS sequence"/>
</dbReference>
<organism evidence="2 4">
    <name type="scientific">Vanilla planifolia</name>
    <name type="common">Vanilla</name>
    <dbReference type="NCBI Taxonomy" id="51239"/>
    <lineage>
        <taxon>Eukaryota</taxon>
        <taxon>Viridiplantae</taxon>
        <taxon>Streptophyta</taxon>
        <taxon>Embryophyta</taxon>
        <taxon>Tracheophyta</taxon>
        <taxon>Spermatophyta</taxon>
        <taxon>Magnoliopsida</taxon>
        <taxon>Liliopsida</taxon>
        <taxon>Asparagales</taxon>
        <taxon>Orchidaceae</taxon>
        <taxon>Vanilloideae</taxon>
        <taxon>Vanilleae</taxon>
        <taxon>Vanilla</taxon>
    </lineage>
</organism>
<gene>
    <name evidence="2" type="ORF">HPP92_029070</name>
    <name evidence="3" type="ORF">HPP92_029081</name>
</gene>